<keyword evidence="3" id="KW-1185">Reference proteome</keyword>
<dbReference type="PANTHER" id="PTHR35205">
    <property type="entry name" value="NB-ARC AND TPR DOMAIN PROTEIN"/>
    <property type="match status" value="1"/>
</dbReference>
<reference evidence="3" key="2">
    <citation type="submission" date="2015-01" db="EMBL/GenBank/DDBJ databases">
        <title>Evolutionary Origins and Diversification of the Mycorrhizal Mutualists.</title>
        <authorList>
            <consortium name="DOE Joint Genome Institute"/>
            <consortium name="Mycorrhizal Genomics Consortium"/>
            <person name="Kohler A."/>
            <person name="Kuo A."/>
            <person name="Nagy L.G."/>
            <person name="Floudas D."/>
            <person name="Copeland A."/>
            <person name="Barry K.W."/>
            <person name="Cichocki N."/>
            <person name="Veneault-Fourrey C."/>
            <person name="LaButti K."/>
            <person name="Lindquist E.A."/>
            <person name="Lipzen A."/>
            <person name="Lundell T."/>
            <person name="Morin E."/>
            <person name="Murat C."/>
            <person name="Riley R."/>
            <person name="Ohm R."/>
            <person name="Sun H."/>
            <person name="Tunlid A."/>
            <person name="Henrissat B."/>
            <person name="Grigoriev I.V."/>
            <person name="Hibbett D.S."/>
            <person name="Martin F."/>
        </authorList>
    </citation>
    <scope>NUCLEOTIDE SEQUENCE [LARGE SCALE GENOMIC DNA]</scope>
    <source>
        <strain evidence="3">Zn</strain>
    </source>
</reference>
<dbReference type="SUPFAM" id="SSF52540">
    <property type="entry name" value="P-loop containing nucleoside triphosphate hydrolases"/>
    <property type="match status" value="1"/>
</dbReference>
<organism evidence="2 3">
    <name type="scientific">Oidiodendron maius (strain Zn)</name>
    <dbReference type="NCBI Taxonomy" id="913774"/>
    <lineage>
        <taxon>Eukaryota</taxon>
        <taxon>Fungi</taxon>
        <taxon>Dikarya</taxon>
        <taxon>Ascomycota</taxon>
        <taxon>Pezizomycotina</taxon>
        <taxon>Leotiomycetes</taxon>
        <taxon>Leotiomycetes incertae sedis</taxon>
        <taxon>Myxotrichaceae</taxon>
        <taxon>Oidiodendron</taxon>
    </lineage>
</organism>
<feature type="domain" description="NB-ARC" evidence="1">
    <location>
        <begin position="40"/>
        <end position="133"/>
    </location>
</feature>
<sequence>SERPETPPNPSAVIPFPRDTDFVKRDAILGQIHHNFAVPGSWTALVGLGGVGKSQLAIEYAYQTEERSPQTWVFWVHASNAARFEQGYRNIADKVKISGRQNPKTNIFKLVHDWLHDSKKGKWVLILDNIDDARYLLDANLDTQGSLGDSGGRASRPLREYLP</sequence>
<dbReference type="EMBL" id="KN832870">
    <property type="protein sequence ID" value="KIN06986.1"/>
    <property type="molecule type" value="Genomic_DNA"/>
</dbReference>
<feature type="non-terminal residue" evidence="2">
    <location>
        <position position="163"/>
    </location>
</feature>
<proteinExistence type="predicted"/>
<dbReference type="OrthoDB" id="1658288at2759"/>
<feature type="non-terminal residue" evidence="2">
    <location>
        <position position="1"/>
    </location>
</feature>
<dbReference type="PANTHER" id="PTHR35205:SF1">
    <property type="entry name" value="ZU5 DOMAIN-CONTAINING PROTEIN"/>
    <property type="match status" value="1"/>
</dbReference>
<evidence type="ECO:0000313" key="3">
    <source>
        <dbReference type="Proteomes" id="UP000054321"/>
    </source>
</evidence>
<evidence type="ECO:0000259" key="1">
    <source>
        <dbReference type="Pfam" id="PF00931"/>
    </source>
</evidence>
<reference evidence="2 3" key="1">
    <citation type="submission" date="2014-04" db="EMBL/GenBank/DDBJ databases">
        <authorList>
            <consortium name="DOE Joint Genome Institute"/>
            <person name="Kuo A."/>
            <person name="Martino E."/>
            <person name="Perotto S."/>
            <person name="Kohler A."/>
            <person name="Nagy L.G."/>
            <person name="Floudas D."/>
            <person name="Copeland A."/>
            <person name="Barry K.W."/>
            <person name="Cichocki N."/>
            <person name="Veneault-Fourrey C."/>
            <person name="LaButti K."/>
            <person name="Lindquist E.A."/>
            <person name="Lipzen A."/>
            <person name="Lundell T."/>
            <person name="Morin E."/>
            <person name="Murat C."/>
            <person name="Sun H."/>
            <person name="Tunlid A."/>
            <person name="Henrissat B."/>
            <person name="Grigoriev I.V."/>
            <person name="Hibbett D.S."/>
            <person name="Martin F."/>
            <person name="Nordberg H.P."/>
            <person name="Cantor M.N."/>
            <person name="Hua S.X."/>
        </authorList>
    </citation>
    <scope>NUCLEOTIDE SEQUENCE [LARGE SCALE GENOMIC DNA]</scope>
    <source>
        <strain evidence="2 3">Zn</strain>
    </source>
</reference>
<name>A0A0C3HFJ7_OIDMZ</name>
<dbReference type="Proteomes" id="UP000054321">
    <property type="component" value="Unassembled WGS sequence"/>
</dbReference>
<dbReference type="STRING" id="913774.A0A0C3HFJ7"/>
<dbReference type="Gene3D" id="3.40.50.300">
    <property type="entry name" value="P-loop containing nucleotide triphosphate hydrolases"/>
    <property type="match status" value="1"/>
</dbReference>
<dbReference type="InParanoid" id="A0A0C3HFJ7"/>
<protein>
    <recommendedName>
        <fullName evidence="1">NB-ARC domain-containing protein</fullName>
    </recommendedName>
</protein>
<dbReference type="InterPro" id="IPR002182">
    <property type="entry name" value="NB-ARC"/>
</dbReference>
<dbReference type="AlphaFoldDB" id="A0A0C3HFJ7"/>
<dbReference type="HOGENOM" id="CLU_110374_0_0_1"/>
<accession>A0A0C3HFJ7</accession>
<evidence type="ECO:0000313" key="2">
    <source>
        <dbReference type="EMBL" id="KIN06986.1"/>
    </source>
</evidence>
<dbReference type="InterPro" id="IPR027417">
    <property type="entry name" value="P-loop_NTPase"/>
</dbReference>
<dbReference type="Pfam" id="PF00931">
    <property type="entry name" value="NB-ARC"/>
    <property type="match status" value="1"/>
</dbReference>
<gene>
    <name evidence="2" type="ORF">OIDMADRAFT_65891</name>
</gene>